<feature type="region of interest" description="Disordered" evidence="1">
    <location>
        <begin position="28"/>
        <end position="77"/>
    </location>
</feature>
<dbReference type="EMBL" id="SNZH01000005">
    <property type="protein sequence ID" value="TDR44962.1"/>
    <property type="molecule type" value="Genomic_DNA"/>
</dbReference>
<proteinExistence type="predicted"/>
<name>A0A4R6Z0D9_9GAMM</name>
<evidence type="ECO:0000256" key="1">
    <source>
        <dbReference type="SAM" id="MobiDB-lite"/>
    </source>
</evidence>
<protein>
    <submittedName>
        <fullName evidence="2">Uncharacterized protein</fullName>
    </submittedName>
</protein>
<dbReference type="Proteomes" id="UP000295293">
    <property type="component" value="Unassembled WGS sequence"/>
</dbReference>
<sequence length="77" mass="7662">MSAAQQQAGLAGGAIDVLATALVSQAYAPQAHSTPPPDDGLGDGGNSNDPLDPRKPSRPTDPAPVDSPPVPGLKPLE</sequence>
<dbReference type="RefSeq" id="WP_133818471.1">
    <property type="nucleotide sequence ID" value="NZ_SNZH01000005.1"/>
</dbReference>
<evidence type="ECO:0000313" key="3">
    <source>
        <dbReference type="Proteomes" id="UP000295293"/>
    </source>
</evidence>
<feature type="compositionally biased region" description="Pro residues" evidence="1">
    <location>
        <begin position="59"/>
        <end position="77"/>
    </location>
</feature>
<dbReference type="AlphaFoldDB" id="A0A4R6Z0D9"/>
<gene>
    <name evidence="2" type="ORF">DFR29_105145</name>
</gene>
<evidence type="ECO:0000313" key="2">
    <source>
        <dbReference type="EMBL" id="TDR44962.1"/>
    </source>
</evidence>
<comment type="caution">
    <text evidence="2">The sequence shown here is derived from an EMBL/GenBank/DDBJ whole genome shotgun (WGS) entry which is preliminary data.</text>
</comment>
<organism evidence="2 3">
    <name type="scientific">Tahibacter aquaticus</name>
    <dbReference type="NCBI Taxonomy" id="520092"/>
    <lineage>
        <taxon>Bacteria</taxon>
        <taxon>Pseudomonadati</taxon>
        <taxon>Pseudomonadota</taxon>
        <taxon>Gammaproteobacteria</taxon>
        <taxon>Lysobacterales</taxon>
        <taxon>Rhodanobacteraceae</taxon>
        <taxon>Tahibacter</taxon>
    </lineage>
</organism>
<reference evidence="2 3" key="1">
    <citation type="submission" date="2019-03" db="EMBL/GenBank/DDBJ databases">
        <title>Genomic Encyclopedia of Type Strains, Phase IV (KMG-IV): sequencing the most valuable type-strain genomes for metagenomic binning, comparative biology and taxonomic classification.</title>
        <authorList>
            <person name="Goeker M."/>
        </authorList>
    </citation>
    <scope>NUCLEOTIDE SEQUENCE [LARGE SCALE GENOMIC DNA]</scope>
    <source>
        <strain evidence="2 3">DSM 21667</strain>
    </source>
</reference>
<keyword evidence="3" id="KW-1185">Reference proteome</keyword>
<accession>A0A4R6Z0D9</accession>